<accession>A0A9E7RVV8</accession>
<feature type="domain" description="ATPase dynein-related AAA" evidence="1">
    <location>
        <begin position="387"/>
        <end position="519"/>
    </location>
</feature>
<organism evidence="3">
    <name type="scientific">Methanothermobacter wolfeii</name>
    <name type="common">Methanobacterium wolfei</name>
    <dbReference type="NCBI Taxonomy" id="145261"/>
    <lineage>
        <taxon>Archaea</taxon>
        <taxon>Methanobacteriati</taxon>
        <taxon>Methanobacteriota</taxon>
        <taxon>Methanomada group</taxon>
        <taxon>Methanobacteria</taxon>
        <taxon>Methanobacteriales</taxon>
        <taxon>Methanobacteriaceae</taxon>
        <taxon>Methanothermobacter</taxon>
    </lineage>
</organism>
<dbReference type="RefSeq" id="WP_261599857.1">
    <property type="nucleotide sequence ID" value="NZ_CP104550.1"/>
</dbReference>
<evidence type="ECO:0000259" key="2">
    <source>
        <dbReference type="Pfam" id="PF12102"/>
    </source>
</evidence>
<dbReference type="InterPro" id="IPR027417">
    <property type="entry name" value="P-loop_NTPase"/>
</dbReference>
<dbReference type="Gene3D" id="3.40.50.300">
    <property type="entry name" value="P-loop containing nucleotide triphosphate hydrolases"/>
    <property type="match status" value="1"/>
</dbReference>
<reference evidence="3" key="1">
    <citation type="submission" date="2022-09" db="EMBL/GenBank/DDBJ databases">
        <title>Characterization of three MwoI isoschizomers from sequenced genome and metagenomes.</title>
        <authorList>
            <person name="Fomenkov A."/>
            <person name="Xu S.Y."/>
            <person name="Roberts R.J."/>
        </authorList>
    </citation>
    <scope>NUCLEOTIDE SEQUENCE</scope>
    <source>
        <strain evidence="3">DSM 2970</strain>
    </source>
</reference>
<name>A0A9E7RVV8_METWO</name>
<evidence type="ECO:0000313" key="3">
    <source>
        <dbReference type="EMBL" id="UXH32550.1"/>
    </source>
</evidence>
<dbReference type="InterPro" id="IPR011704">
    <property type="entry name" value="ATPase_dyneun-rel_AAA"/>
</dbReference>
<dbReference type="SUPFAM" id="SSF52540">
    <property type="entry name" value="P-loop containing nucleoside triphosphate hydrolases"/>
    <property type="match status" value="1"/>
</dbReference>
<dbReference type="AlphaFoldDB" id="A0A9E7RVV8"/>
<gene>
    <name evidence="3" type="ORF">N5910_04525</name>
</gene>
<dbReference type="GeneID" id="75106491"/>
<feature type="domain" description="Type IV methyl-directed restriction enzyme EcoKMcrB subunit DNA-binding" evidence="2">
    <location>
        <begin position="166"/>
        <end position="341"/>
    </location>
</feature>
<dbReference type="Proteomes" id="UP001065373">
    <property type="component" value="Chromosome"/>
</dbReference>
<sequence>MSSILKSRADKVVEGGAGFQGGEERGKVYWISDLRIWYMYRFIEGSRHWNGFGTDEPEEGENRTIICEINSPPEGINRRIGGAFARDPLGNYYLVHRGKLGGNYSKKLFTEKYRGEWTEVIDGNQTSEVVVIGKIDESIPEKIRDFVYEVKRMKEDSSNLRDMILKVLQEYSNARNESFTGHPLAKLIRRKIPRELERITGDERYLVRGSAGQGNWATIPWIAVMDPQITDTTRNGPCIVYLFREDMKGVYLSLHQGVSDINKEYGEKRANKTLRAMAEEFRGQINQEGLLEEISLGKRGLAPLYEAGNIYAKYYPASALPSEEEIEGDLKLFLKLYDSLKNIEKPPRGKGISLEASFYDYLTSHGFYFKPELVENFLLALKVKNFVILTGNSGTGKTRLAQLYGRYLSEGEKRYLVVPVGANWTEKRHIFGYLNIMTGEYQSTPTLDFIMNASEDQENPYIIILDEMNLSHVERYFSDFLSAIESGEPVPLHNSECDFPESVEIPRNLLVVGTVNVDETTYMFSPKVLDRANTIEFETTAPEEYLRGWEHENPEGDLKFLEDPLNHHEPQIEKIRSDLEGVWDSLVSELQFFHNALQEPGFEFGFRVTEEVLRFMHAAWIYKGRPKPWRGWERYMDAQIKQKILPKIHGPERLLKGTLEDLRDHCSGKYPASERKLNEMIETLKIQRYVSFIR</sequence>
<dbReference type="GO" id="GO:0016887">
    <property type="term" value="F:ATP hydrolysis activity"/>
    <property type="evidence" value="ECO:0007669"/>
    <property type="project" value="InterPro"/>
</dbReference>
<evidence type="ECO:0000259" key="1">
    <source>
        <dbReference type="Pfam" id="PF07728"/>
    </source>
</evidence>
<dbReference type="Pfam" id="PF07728">
    <property type="entry name" value="AAA_5"/>
    <property type="match status" value="1"/>
</dbReference>
<dbReference type="Pfam" id="PF12102">
    <property type="entry name" value="MrcB_N"/>
    <property type="match status" value="1"/>
</dbReference>
<dbReference type="Gene3D" id="3.30.920.90">
    <property type="match status" value="1"/>
</dbReference>
<dbReference type="EMBL" id="CP104550">
    <property type="protein sequence ID" value="UXH32550.1"/>
    <property type="molecule type" value="Genomic_DNA"/>
</dbReference>
<dbReference type="InterPro" id="IPR021961">
    <property type="entry name" value="McrB_DNA-bd"/>
</dbReference>
<proteinExistence type="predicted"/>
<dbReference type="GO" id="GO:0005524">
    <property type="term" value="F:ATP binding"/>
    <property type="evidence" value="ECO:0007669"/>
    <property type="project" value="InterPro"/>
</dbReference>
<protein>
    <submittedName>
        <fullName evidence="3">DUF3578 domain-containing protein</fullName>
    </submittedName>
</protein>